<keyword evidence="3" id="KW-1185">Reference proteome</keyword>
<comment type="caution">
    <text evidence="2">The sequence shown here is derived from an EMBL/GenBank/DDBJ whole genome shotgun (WGS) entry which is preliminary data.</text>
</comment>
<dbReference type="Proteomes" id="UP000092578">
    <property type="component" value="Unassembled WGS sequence"/>
</dbReference>
<dbReference type="EMBL" id="MAYT01000032">
    <property type="protein sequence ID" value="OCA80837.1"/>
    <property type="molecule type" value="Genomic_DNA"/>
</dbReference>
<dbReference type="AlphaFoldDB" id="A0A1B9AAH4"/>
<reference evidence="3" key="1">
    <citation type="submission" date="2016-05" db="EMBL/GenBank/DDBJ databases">
        <authorList>
            <person name="Liu B."/>
            <person name="Wang J."/>
            <person name="Zhu Y."/>
            <person name="Liu G."/>
            <person name="Chen Q."/>
            <person name="Chen Z."/>
            <person name="Lan J."/>
            <person name="Che J."/>
            <person name="Ge C."/>
            <person name="Shi H."/>
            <person name="Pan Z."/>
            <person name="Liu X."/>
        </authorList>
    </citation>
    <scope>NUCLEOTIDE SEQUENCE [LARGE SCALE GENOMIC DNA]</scope>
    <source>
        <strain evidence="3">FJAT-27215</strain>
    </source>
</reference>
<keyword evidence="1" id="KW-0472">Membrane</keyword>
<organism evidence="2 3">
    <name type="scientific">Pseudobacillus wudalianchiensis</name>
    <dbReference type="NCBI Taxonomy" id="1743143"/>
    <lineage>
        <taxon>Bacteria</taxon>
        <taxon>Bacillati</taxon>
        <taxon>Bacillota</taxon>
        <taxon>Bacilli</taxon>
        <taxon>Bacillales</taxon>
        <taxon>Bacillaceae</taxon>
        <taxon>Pseudobacillus</taxon>
    </lineage>
</organism>
<protein>
    <submittedName>
        <fullName evidence="2">Uncharacterized protein</fullName>
    </submittedName>
</protein>
<sequence>MNQFMTLLICLIGMPMIGFLVYTSLERFMSRLNDKEEIKSELNRLNQLAECSSCGRLSRTYQRELARYDLLFNRGVLHKTELSCPHCKKESDFLPITVNLSFHDTHLDCLSLQKSEYTEFKKQREQYEELLYLSKVDKSFKNKIQQTESDC</sequence>
<keyword evidence="1" id="KW-1133">Transmembrane helix</keyword>
<proteinExistence type="predicted"/>
<feature type="transmembrane region" description="Helical" evidence="1">
    <location>
        <begin position="6"/>
        <end position="25"/>
    </location>
</feature>
<evidence type="ECO:0000313" key="3">
    <source>
        <dbReference type="Proteomes" id="UP000092578"/>
    </source>
</evidence>
<evidence type="ECO:0000313" key="2">
    <source>
        <dbReference type="EMBL" id="OCA80837.1"/>
    </source>
</evidence>
<keyword evidence="1" id="KW-0812">Transmembrane</keyword>
<gene>
    <name evidence="2" type="ORF">A8F95_17155</name>
</gene>
<dbReference type="RefSeq" id="WP_065412285.1">
    <property type="nucleotide sequence ID" value="NZ_MAYT01000032.1"/>
</dbReference>
<name>A0A1B9AAH4_9BACI</name>
<accession>A0A1B9AAH4</accession>
<evidence type="ECO:0000256" key="1">
    <source>
        <dbReference type="SAM" id="Phobius"/>
    </source>
</evidence>